<protein>
    <recommendedName>
        <fullName evidence="2">IBH1-like N-terminal domain-containing protein</fullName>
    </recommendedName>
</protein>
<sequence>MTNMLVSSGGEDRCWSAAMDKDRLRRRYLSLLVPALSRVHAGHPSGSDQLLDRARAVKQVADACLVQAMAADRKARRKSVSRAPLNAFHVARLEKSSLSCRLLRKAKARSKVRAAQNSPRTIPSLPPRLHAAIHDPRFAPPIHTEIRPQPSESGAGSETPVIPDQMQLKRLRRVLQQQDSYMSSGQAFPPSIDEAETDVEDNSISNPASLLSQAARYIIALQVQVDALETLSR</sequence>
<evidence type="ECO:0000256" key="1">
    <source>
        <dbReference type="SAM" id="MobiDB-lite"/>
    </source>
</evidence>
<feature type="region of interest" description="Disordered" evidence="1">
    <location>
        <begin position="109"/>
        <end position="128"/>
    </location>
</feature>
<evidence type="ECO:0000259" key="2">
    <source>
        <dbReference type="Pfam" id="PF26576"/>
    </source>
</evidence>
<feature type="domain" description="IBH1-like N-terminal" evidence="2">
    <location>
        <begin position="24"/>
        <end position="69"/>
    </location>
</feature>
<dbReference type="AlphaFoldDB" id="A0A8T2R9Z4"/>
<comment type="caution">
    <text evidence="3">The sequence shown here is derived from an EMBL/GenBank/DDBJ whole genome shotgun (WGS) entry which is preliminary data.</text>
</comment>
<accession>A0A8T2R9Z4</accession>
<evidence type="ECO:0000313" key="3">
    <source>
        <dbReference type="EMBL" id="KAH7292727.1"/>
    </source>
</evidence>
<gene>
    <name evidence="3" type="ORF">KP509_29G082800</name>
</gene>
<dbReference type="InterPro" id="IPR059002">
    <property type="entry name" value="IBH1_N"/>
</dbReference>
<dbReference type="Pfam" id="PF26576">
    <property type="entry name" value="IBH1_N"/>
    <property type="match status" value="1"/>
</dbReference>
<reference evidence="3" key="1">
    <citation type="submission" date="2021-08" db="EMBL/GenBank/DDBJ databases">
        <title>WGS assembly of Ceratopteris richardii.</title>
        <authorList>
            <person name="Marchant D.B."/>
            <person name="Chen G."/>
            <person name="Jenkins J."/>
            <person name="Shu S."/>
            <person name="Leebens-Mack J."/>
            <person name="Grimwood J."/>
            <person name="Schmutz J."/>
            <person name="Soltis P."/>
            <person name="Soltis D."/>
            <person name="Chen Z.-H."/>
        </authorList>
    </citation>
    <scope>NUCLEOTIDE SEQUENCE</scope>
    <source>
        <strain evidence="3">Whitten #5841</strain>
        <tissue evidence="3">Leaf</tissue>
    </source>
</reference>
<dbReference type="Proteomes" id="UP000825935">
    <property type="component" value="Chromosome 29"/>
</dbReference>
<organism evidence="3 4">
    <name type="scientific">Ceratopteris richardii</name>
    <name type="common">Triangle waterfern</name>
    <dbReference type="NCBI Taxonomy" id="49495"/>
    <lineage>
        <taxon>Eukaryota</taxon>
        <taxon>Viridiplantae</taxon>
        <taxon>Streptophyta</taxon>
        <taxon>Embryophyta</taxon>
        <taxon>Tracheophyta</taxon>
        <taxon>Polypodiopsida</taxon>
        <taxon>Polypodiidae</taxon>
        <taxon>Polypodiales</taxon>
        <taxon>Pteridineae</taxon>
        <taxon>Pteridaceae</taxon>
        <taxon>Parkerioideae</taxon>
        <taxon>Ceratopteris</taxon>
    </lineage>
</organism>
<evidence type="ECO:0000313" key="4">
    <source>
        <dbReference type="Proteomes" id="UP000825935"/>
    </source>
</evidence>
<keyword evidence="4" id="KW-1185">Reference proteome</keyword>
<dbReference type="OrthoDB" id="2004705at2759"/>
<name>A0A8T2R9Z4_CERRI</name>
<proteinExistence type="predicted"/>
<dbReference type="EMBL" id="CM035434">
    <property type="protein sequence ID" value="KAH7292727.1"/>
    <property type="molecule type" value="Genomic_DNA"/>
</dbReference>